<dbReference type="SMART" id="SM01025">
    <property type="entry name" value="BEN"/>
    <property type="match status" value="1"/>
</dbReference>
<evidence type="ECO:0000313" key="4">
    <source>
        <dbReference type="Proteomes" id="UP001369086"/>
    </source>
</evidence>
<dbReference type="Proteomes" id="UP001369086">
    <property type="component" value="Unassembled WGS sequence"/>
</dbReference>
<keyword evidence="4" id="KW-1185">Reference proteome</keyword>
<dbReference type="InterPro" id="IPR018379">
    <property type="entry name" value="BEN_domain"/>
</dbReference>
<dbReference type="PROSITE" id="PS51457">
    <property type="entry name" value="BEN"/>
    <property type="match status" value="1"/>
</dbReference>
<organism evidence="3 4">
    <name type="scientific">Huso huso</name>
    <name type="common">Beluga</name>
    <name type="synonym">Acipenser huso</name>
    <dbReference type="NCBI Taxonomy" id="61971"/>
    <lineage>
        <taxon>Eukaryota</taxon>
        <taxon>Metazoa</taxon>
        <taxon>Chordata</taxon>
        <taxon>Craniata</taxon>
        <taxon>Vertebrata</taxon>
        <taxon>Euteleostomi</taxon>
        <taxon>Actinopterygii</taxon>
        <taxon>Chondrostei</taxon>
        <taxon>Acipenseriformes</taxon>
        <taxon>Acipenseridae</taxon>
        <taxon>Huso</taxon>
    </lineage>
</organism>
<proteinExistence type="predicted"/>
<feature type="compositionally biased region" description="Polar residues" evidence="1">
    <location>
        <begin position="71"/>
        <end position="81"/>
    </location>
</feature>
<protein>
    <recommendedName>
        <fullName evidence="2">BEN domain-containing protein</fullName>
    </recommendedName>
</protein>
<accession>A0ABR1A7J2</accession>
<reference evidence="3 4" key="1">
    <citation type="submission" date="2021-05" db="EMBL/GenBank/DDBJ databases">
        <authorList>
            <person name="Zahm M."/>
            <person name="Klopp C."/>
            <person name="Cabau C."/>
            <person name="Kuhl H."/>
            <person name="Suciu R."/>
            <person name="Ciorpac M."/>
            <person name="Holostenco D."/>
            <person name="Gessner J."/>
            <person name="Wuertz S."/>
            <person name="Hohne C."/>
            <person name="Stock M."/>
            <person name="Gislard M."/>
            <person name="Lluch J."/>
            <person name="Milhes M."/>
            <person name="Lampietro C."/>
            <person name="Lopez Roques C."/>
            <person name="Donnadieu C."/>
            <person name="Du K."/>
            <person name="Schartl M."/>
            <person name="Guiguen Y."/>
        </authorList>
    </citation>
    <scope>NUCLEOTIDE SEQUENCE [LARGE SCALE GENOMIC DNA]</scope>
    <source>
        <strain evidence="3">Hh-F2</strain>
        <tissue evidence="3">Blood</tissue>
    </source>
</reference>
<dbReference type="Gene3D" id="1.10.10.2590">
    <property type="entry name" value="BEN domain"/>
    <property type="match status" value="1"/>
</dbReference>
<evidence type="ECO:0000256" key="1">
    <source>
        <dbReference type="SAM" id="MobiDB-lite"/>
    </source>
</evidence>
<evidence type="ECO:0000313" key="3">
    <source>
        <dbReference type="EMBL" id="KAK6493052.1"/>
    </source>
</evidence>
<dbReference type="EMBL" id="JAHFZB010000002">
    <property type="protein sequence ID" value="KAK6493052.1"/>
    <property type="molecule type" value="Genomic_DNA"/>
</dbReference>
<feature type="region of interest" description="Disordered" evidence="1">
    <location>
        <begin position="56"/>
        <end position="81"/>
    </location>
</feature>
<sequence length="206" mass="23018">MAKQCLQKYKSGSTAETRDVEVDHLKSVQLQKENRDLKEENQNLKEMLFKGISMNNIRRSSTPEVDPPTTPKSGNSMKTGTPTQVLDKAEIYPGIGVFCDKLVWALANNSHTATSFVRTLLVNLFPLDVLLKSNLRGRSKDTTEHRPALDATKIDAIYRATLQKWPNTPQAVIGSAINGKLAELRNKSKQKLQHTWTQSKGDVSTE</sequence>
<name>A0ABR1A7J2_HUSHU</name>
<feature type="domain" description="BEN" evidence="2">
    <location>
        <begin position="94"/>
        <end position="188"/>
    </location>
</feature>
<gene>
    <name evidence="3" type="ORF">HHUSO_G2527</name>
</gene>
<dbReference type="Pfam" id="PF10523">
    <property type="entry name" value="BEN"/>
    <property type="match status" value="1"/>
</dbReference>
<comment type="caution">
    <text evidence="3">The sequence shown here is derived from an EMBL/GenBank/DDBJ whole genome shotgun (WGS) entry which is preliminary data.</text>
</comment>
<evidence type="ECO:0000259" key="2">
    <source>
        <dbReference type="PROSITE" id="PS51457"/>
    </source>
</evidence>